<evidence type="ECO:0000256" key="3">
    <source>
        <dbReference type="ARBA" id="ARBA00023015"/>
    </source>
</evidence>
<organism evidence="8 9">
    <name type="scientific">Exserohilum turcicum (strain 28A)</name>
    <name type="common">Northern leaf blight fungus</name>
    <name type="synonym">Setosphaeria turcica</name>
    <dbReference type="NCBI Taxonomy" id="671987"/>
    <lineage>
        <taxon>Eukaryota</taxon>
        <taxon>Fungi</taxon>
        <taxon>Dikarya</taxon>
        <taxon>Ascomycota</taxon>
        <taxon>Pezizomycotina</taxon>
        <taxon>Dothideomycetes</taxon>
        <taxon>Pleosporomycetidae</taxon>
        <taxon>Pleosporales</taxon>
        <taxon>Pleosporineae</taxon>
        <taxon>Pleosporaceae</taxon>
        <taxon>Exserohilum</taxon>
    </lineage>
</organism>
<dbReference type="InterPro" id="IPR036864">
    <property type="entry name" value="Zn2-C6_fun-type_DNA-bd_sf"/>
</dbReference>
<reference evidence="8 9" key="2">
    <citation type="journal article" date="2013" name="PLoS Genet.">
        <title>Comparative genome structure, secondary metabolite, and effector coding capacity across Cochliobolus pathogens.</title>
        <authorList>
            <person name="Condon B.J."/>
            <person name="Leng Y."/>
            <person name="Wu D."/>
            <person name="Bushley K.E."/>
            <person name="Ohm R.A."/>
            <person name="Otillar R."/>
            <person name="Martin J."/>
            <person name="Schackwitz W."/>
            <person name="Grimwood J."/>
            <person name="MohdZainudin N."/>
            <person name="Xue C."/>
            <person name="Wang R."/>
            <person name="Manning V.A."/>
            <person name="Dhillon B."/>
            <person name="Tu Z.J."/>
            <person name="Steffenson B.J."/>
            <person name="Salamov A."/>
            <person name="Sun H."/>
            <person name="Lowry S."/>
            <person name="LaButti K."/>
            <person name="Han J."/>
            <person name="Copeland A."/>
            <person name="Lindquist E."/>
            <person name="Barry K."/>
            <person name="Schmutz J."/>
            <person name="Baker S.E."/>
            <person name="Ciuffetti L.M."/>
            <person name="Grigoriev I.V."/>
            <person name="Zhong S."/>
            <person name="Turgeon B.G."/>
        </authorList>
    </citation>
    <scope>NUCLEOTIDE SEQUENCE [LARGE SCALE GENOMIC DNA]</scope>
    <source>
        <strain evidence="9">28A</strain>
    </source>
</reference>
<dbReference type="GO" id="GO:0008270">
    <property type="term" value="F:zinc ion binding"/>
    <property type="evidence" value="ECO:0007669"/>
    <property type="project" value="InterPro"/>
</dbReference>
<dbReference type="OrthoDB" id="5370478at2759"/>
<evidence type="ECO:0000256" key="2">
    <source>
        <dbReference type="ARBA" id="ARBA00022723"/>
    </source>
</evidence>
<dbReference type="STRING" id="671987.R0JXA2"/>
<name>R0JXA2_EXST2</name>
<dbReference type="HOGENOM" id="CLU_009213_0_0_1"/>
<feature type="region of interest" description="Disordered" evidence="6">
    <location>
        <begin position="753"/>
        <end position="850"/>
    </location>
</feature>
<dbReference type="GO" id="GO:0000981">
    <property type="term" value="F:DNA-binding transcription factor activity, RNA polymerase II-specific"/>
    <property type="evidence" value="ECO:0007669"/>
    <property type="project" value="InterPro"/>
</dbReference>
<keyword evidence="5" id="KW-0539">Nucleus</keyword>
<evidence type="ECO:0000256" key="5">
    <source>
        <dbReference type="ARBA" id="ARBA00023242"/>
    </source>
</evidence>
<evidence type="ECO:0000256" key="1">
    <source>
        <dbReference type="ARBA" id="ARBA00004123"/>
    </source>
</evidence>
<dbReference type="AlphaFoldDB" id="R0JXA2"/>
<feature type="compositionally biased region" description="Pro residues" evidence="6">
    <location>
        <begin position="22"/>
        <end position="32"/>
    </location>
</feature>
<feature type="region of interest" description="Disordered" evidence="6">
    <location>
        <begin position="124"/>
        <end position="169"/>
    </location>
</feature>
<dbReference type="SUPFAM" id="SSF57701">
    <property type="entry name" value="Zn2/Cys6 DNA-binding domain"/>
    <property type="match status" value="1"/>
</dbReference>
<protein>
    <recommendedName>
        <fullName evidence="7">Zn(2)-C6 fungal-type domain-containing protein</fullName>
    </recommendedName>
</protein>
<comment type="subcellular location">
    <subcellularLocation>
        <location evidence="1">Nucleus</location>
    </subcellularLocation>
</comment>
<dbReference type="InterPro" id="IPR050815">
    <property type="entry name" value="TF_fung"/>
</dbReference>
<feature type="domain" description="Zn(2)-C6 fungal-type" evidence="7">
    <location>
        <begin position="87"/>
        <end position="119"/>
    </location>
</feature>
<dbReference type="GO" id="GO:0006351">
    <property type="term" value="P:DNA-templated transcription"/>
    <property type="evidence" value="ECO:0007669"/>
    <property type="project" value="InterPro"/>
</dbReference>
<feature type="region of interest" description="Disordered" evidence="6">
    <location>
        <begin position="694"/>
        <end position="713"/>
    </location>
</feature>
<dbReference type="RefSeq" id="XP_008030420.1">
    <property type="nucleotide sequence ID" value="XM_008032229.1"/>
</dbReference>
<feature type="compositionally biased region" description="Basic and acidic residues" evidence="6">
    <location>
        <begin position="753"/>
        <end position="763"/>
    </location>
</feature>
<dbReference type="PROSITE" id="PS50048">
    <property type="entry name" value="ZN2_CY6_FUNGAL_2"/>
    <property type="match status" value="1"/>
</dbReference>
<evidence type="ECO:0000259" key="7">
    <source>
        <dbReference type="PROSITE" id="PS50048"/>
    </source>
</evidence>
<sequence length="960" mass="107590">MPGENAPRLTAVPVYAQHQQPLHPPPSSPPVPQHQHQHQHQHQQLSPLTQLSPSTVKASPQQTPGPLDAGSGSAEPSAKRGMRSQIACARCRRSKTKCENAGQGTTCKACANTKRDCIWDHAAAPTASAPPRRDSTADFDAPPKKRRKLLATTTTTTTPGGQRPVDGLGTYEDALQSPLLTAQVWEELFDIYEKHFSIDFPFLHKRTFLSAVQQLQPLPNPSDAKPQPQPQPHAQAHQPYPPLLLAFLTHTARFHEKLVLQTGNDPIRTAEFYAQATRTQMGAEIFGTPTLEKIQTLLMLGYYEWTALQGREGWIKIGTAIRCAIVLGYPHLDVDQKGHPAPLREGESRLSEKDQFILRETQRRTFWSCCLMDSYLSWGEDRPPMLGPEHFQRTQLVCSDGAFNYGRKARTRLLGEDDAAYAKRRDEWDALARQHRSEQNGADRASQLDGGKWEIGEHEAELTWYIKVVIVFGEVVRWSCNSGRRQEGKNAPWHSTTTFKKLEDKLKQLKRDLPDHLQLTAENTEDRIYNNPGKYVSIHAMYTLCFVWLYREYMPTSPWTLTHPRGPLDEPLIDEPPPDPDYWINQARNCARACSDFTQLLHTIGTTRVHSDSVQTPMVAFACFAVGICTIYCHYFPNMDPDNMLSSRLDPRAHDIANSFLFRILKRFKMARSWLCELAEWQRYYRREKKKYRECGGSVSDSPTSNNSDGVSSGGLKDYAELFERMHKQFGKTVDDYSNWSTRDIDLADTRLSHDEDSAERTLPHAPAAIKPEKEGACDDAPTHQDPIPSAFTPVNGNGIRTPPMTQTPTYGPQTNSHIYHQDSTPQYRAHTSQPNATYPYSNGSVASTNMPTGRGSFEAGQNHFTHATPLPIDATTYTGWPIAGPVNMHAARAAIEAGGAQTFNNSTAFGTLILGDAALYDVTPNWTMGVEVSNYDSNTTNATYYQPGGTVPTYQYQQS</sequence>
<feature type="compositionally biased region" description="Polar residues" evidence="6">
    <location>
        <begin position="699"/>
        <end position="711"/>
    </location>
</feature>
<dbReference type="EMBL" id="KB908855">
    <property type="protein sequence ID" value="EOA82104.1"/>
    <property type="molecule type" value="Genomic_DNA"/>
</dbReference>
<evidence type="ECO:0000313" key="8">
    <source>
        <dbReference type="EMBL" id="EOA82104.1"/>
    </source>
</evidence>
<gene>
    <name evidence="8" type="ORF">SETTUDRAFT_122302</name>
</gene>
<reference evidence="8 9" key="1">
    <citation type="journal article" date="2012" name="PLoS Pathog.">
        <title>Diverse lifestyles and strategies of plant pathogenesis encoded in the genomes of eighteen Dothideomycetes fungi.</title>
        <authorList>
            <person name="Ohm R.A."/>
            <person name="Feau N."/>
            <person name="Henrissat B."/>
            <person name="Schoch C.L."/>
            <person name="Horwitz B.A."/>
            <person name="Barry K.W."/>
            <person name="Condon B.J."/>
            <person name="Copeland A.C."/>
            <person name="Dhillon B."/>
            <person name="Glaser F."/>
            <person name="Hesse C.N."/>
            <person name="Kosti I."/>
            <person name="LaButti K."/>
            <person name="Lindquist E.A."/>
            <person name="Lucas S."/>
            <person name="Salamov A.A."/>
            <person name="Bradshaw R.E."/>
            <person name="Ciuffetti L."/>
            <person name="Hamelin R.C."/>
            <person name="Kema G.H.J."/>
            <person name="Lawrence C."/>
            <person name="Scott J.A."/>
            <person name="Spatafora J.W."/>
            <person name="Turgeon B.G."/>
            <person name="de Wit P.J.G.M."/>
            <person name="Zhong S."/>
            <person name="Goodwin S.B."/>
            <person name="Grigoriev I.V."/>
        </authorList>
    </citation>
    <scope>NUCLEOTIDE SEQUENCE [LARGE SCALE GENOMIC DNA]</scope>
    <source>
        <strain evidence="9">28A</strain>
    </source>
</reference>
<proteinExistence type="predicted"/>
<dbReference type="Gene3D" id="4.10.240.10">
    <property type="entry name" value="Zn(2)-C6 fungal-type DNA-binding domain"/>
    <property type="match status" value="1"/>
</dbReference>
<dbReference type="GO" id="GO:0003677">
    <property type="term" value="F:DNA binding"/>
    <property type="evidence" value="ECO:0007669"/>
    <property type="project" value="InterPro"/>
</dbReference>
<keyword evidence="4" id="KW-0804">Transcription</keyword>
<dbReference type="Proteomes" id="UP000016935">
    <property type="component" value="Unassembled WGS sequence"/>
</dbReference>
<evidence type="ECO:0000256" key="6">
    <source>
        <dbReference type="SAM" id="MobiDB-lite"/>
    </source>
</evidence>
<keyword evidence="2" id="KW-0479">Metal-binding</keyword>
<dbReference type="InterPro" id="IPR007219">
    <property type="entry name" value="XnlR_reg_dom"/>
</dbReference>
<dbReference type="Pfam" id="PF04082">
    <property type="entry name" value="Fungal_trans"/>
    <property type="match status" value="1"/>
</dbReference>
<dbReference type="SMART" id="SM00906">
    <property type="entry name" value="Fungal_trans"/>
    <property type="match status" value="1"/>
</dbReference>
<dbReference type="PANTHER" id="PTHR47338">
    <property type="entry name" value="ZN(II)2CYS6 TRANSCRIPTION FACTOR (EUROFUNG)-RELATED"/>
    <property type="match status" value="1"/>
</dbReference>
<feature type="compositionally biased region" description="Polar residues" evidence="6">
    <location>
        <begin position="804"/>
        <end position="850"/>
    </location>
</feature>
<feature type="region of interest" description="Disordered" evidence="6">
    <location>
        <begin position="1"/>
        <end position="86"/>
    </location>
</feature>
<keyword evidence="3" id="KW-0805">Transcription regulation</keyword>
<evidence type="ECO:0000256" key="4">
    <source>
        <dbReference type="ARBA" id="ARBA00023163"/>
    </source>
</evidence>
<dbReference type="eggNOG" id="ENOG502QS5N">
    <property type="taxonomic scope" value="Eukaryota"/>
</dbReference>
<feature type="compositionally biased region" description="Basic and acidic residues" evidence="6">
    <location>
        <begin position="771"/>
        <end position="783"/>
    </location>
</feature>
<dbReference type="GeneID" id="19395879"/>
<accession>R0JXA2</accession>
<dbReference type="CDD" id="cd00067">
    <property type="entry name" value="GAL4"/>
    <property type="match status" value="1"/>
</dbReference>
<dbReference type="CDD" id="cd12148">
    <property type="entry name" value="fungal_TF_MHR"/>
    <property type="match status" value="1"/>
</dbReference>
<keyword evidence="9" id="KW-1185">Reference proteome</keyword>
<dbReference type="InterPro" id="IPR001138">
    <property type="entry name" value="Zn2Cys6_DnaBD"/>
</dbReference>
<dbReference type="GO" id="GO:0005634">
    <property type="term" value="C:nucleus"/>
    <property type="evidence" value="ECO:0007669"/>
    <property type="project" value="UniProtKB-SubCell"/>
</dbReference>
<feature type="compositionally biased region" description="Low complexity" evidence="6">
    <location>
        <begin position="42"/>
        <end position="56"/>
    </location>
</feature>
<evidence type="ECO:0000313" key="9">
    <source>
        <dbReference type="Proteomes" id="UP000016935"/>
    </source>
</evidence>
<dbReference type="PROSITE" id="PS00463">
    <property type="entry name" value="ZN2_CY6_FUNGAL_1"/>
    <property type="match status" value="1"/>
</dbReference>
<dbReference type="PANTHER" id="PTHR47338:SF5">
    <property type="entry name" value="ZN(II)2CYS6 TRANSCRIPTION FACTOR (EUROFUNG)"/>
    <property type="match status" value="1"/>
</dbReference>
<feature type="region of interest" description="Disordered" evidence="6">
    <location>
        <begin position="216"/>
        <end position="236"/>
    </location>
</feature>